<reference evidence="5 6" key="1">
    <citation type="journal article" date="2015" name="Int. J. Syst. Evol. Microbiol.">
        <title>Tumebacillus algifaecis sp. nov., isolated from decomposing algal scum.</title>
        <authorList>
            <person name="Wu Y.F."/>
            <person name="Zhang B."/>
            <person name="Xing P."/>
            <person name="Wu Q.L."/>
            <person name="Liu S.J."/>
        </authorList>
    </citation>
    <scope>NUCLEOTIDE SEQUENCE [LARGE SCALE GENOMIC DNA]</scope>
    <source>
        <strain evidence="5 6">THMBR28</strain>
    </source>
</reference>
<dbReference type="InterPro" id="IPR036770">
    <property type="entry name" value="Ankyrin_rpt-contain_sf"/>
</dbReference>
<gene>
    <name evidence="5" type="ORF">CIG75_17140</name>
</gene>
<dbReference type="PROSITE" id="PS50088">
    <property type="entry name" value="ANK_REPEAT"/>
    <property type="match status" value="5"/>
</dbReference>
<feature type="domain" description="Copper amine oxidase-like N-terminal" evidence="4">
    <location>
        <begin position="68"/>
        <end position="175"/>
    </location>
</feature>
<keyword evidence="2 3" id="KW-0040">ANK repeat</keyword>
<dbReference type="InterPro" id="IPR012854">
    <property type="entry name" value="Cu_amine_oxidase-like_N"/>
</dbReference>
<evidence type="ECO:0000313" key="6">
    <source>
        <dbReference type="Proteomes" id="UP000214688"/>
    </source>
</evidence>
<organism evidence="5 6">
    <name type="scientific">Tumebacillus algifaecis</name>
    <dbReference type="NCBI Taxonomy" id="1214604"/>
    <lineage>
        <taxon>Bacteria</taxon>
        <taxon>Bacillati</taxon>
        <taxon>Bacillota</taxon>
        <taxon>Bacilli</taxon>
        <taxon>Bacillales</taxon>
        <taxon>Alicyclobacillaceae</taxon>
        <taxon>Tumebacillus</taxon>
    </lineage>
</organism>
<evidence type="ECO:0000256" key="1">
    <source>
        <dbReference type="ARBA" id="ARBA00022737"/>
    </source>
</evidence>
<dbReference type="PANTHER" id="PTHR24198:SF165">
    <property type="entry name" value="ANKYRIN REPEAT-CONTAINING PROTEIN-RELATED"/>
    <property type="match status" value="1"/>
</dbReference>
<sequence>MRVISLSPFHSLYRKLPSRSRISVLSVLTGRFIKMKKKTVISSLFALILTLPLAHAPVQAAITPVEIQVNGKVLSTDQAAFNDDGTVFVPIRHLAEALGGTATWDNTSRIATVTIGNKKIDFEIGKDIATVNNERLRMSGSTQIVGERTMVPIRFIGEHVGGEVKWDQAKHAVIIDTRSAPLFDAIRAGDVRKVTELLNDGLNPNAIQLQKSALFTAIESEELEIARLLLQKGVDPYGATNLQMPTALHEAVTRADVRAVELLLSAVKSPTFEQKFNQESALYYAVLHNRNSIVKVMLEHGVNPNIPTILESYQNSPDDRPDNELLLYAVRQNNTEMVADLLAAKADPNVLFESEMPTILHHAAYFNMDTNIRTLKRYQADPNRTTKQGWTPLMIAAERGHTAAVQALIESGAQLDLQNALGANAYLIAKTHGNEATMKLLAAAGADTAYSPKLSDDAVHFRKHTTHFQEDDTELMRAAYIGQTGLVRALIEGGANPNALSVNGSAINYASGYTETVKAILSAPSFTDEESKNNALNTAIDGRNVELATALLQAGAKSTYQTYNLALNNAPEMLDSLFKNGLDPNDGLYGTKNYGLTLASMWNQIDLVRTFLANGADPNLADEEDKTPLIHSIRRGDVNTSSLLLAKGAKVNHTDNSGHSALYYAVKRSDVAAVKLLLDAKAEVTAEIREMAKQKVAQDVLDLLPN</sequence>
<dbReference type="Pfam" id="PF07833">
    <property type="entry name" value="Cu_amine_oxidN1"/>
    <property type="match status" value="1"/>
</dbReference>
<proteinExistence type="predicted"/>
<feature type="repeat" description="ANK" evidence="3">
    <location>
        <begin position="470"/>
        <end position="502"/>
    </location>
</feature>
<feature type="repeat" description="ANK" evidence="3">
    <location>
        <begin position="657"/>
        <end position="689"/>
    </location>
</feature>
<evidence type="ECO:0000259" key="4">
    <source>
        <dbReference type="Pfam" id="PF07833"/>
    </source>
</evidence>
<dbReference type="AlphaFoldDB" id="A0A223D4J6"/>
<protein>
    <recommendedName>
        <fullName evidence="4">Copper amine oxidase-like N-terminal domain-containing protein</fullName>
    </recommendedName>
</protein>
<keyword evidence="6" id="KW-1185">Reference proteome</keyword>
<evidence type="ECO:0000256" key="3">
    <source>
        <dbReference type="PROSITE-ProRule" id="PRU00023"/>
    </source>
</evidence>
<feature type="repeat" description="ANK" evidence="3">
    <location>
        <begin position="624"/>
        <end position="656"/>
    </location>
</feature>
<dbReference type="Pfam" id="PF12796">
    <property type="entry name" value="Ank_2"/>
    <property type="match status" value="4"/>
</dbReference>
<feature type="repeat" description="ANK" evidence="3">
    <location>
        <begin position="277"/>
        <end position="309"/>
    </location>
</feature>
<keyword evidence="1" id="KW-0677">Repeat</keyword>
<dbReference type="InterPro" id="IPR036582">
    <property type="entry name" value="Mao_N_sf"/>
</dbReference>
<dbReference type="PROSITE" id="PS50297">
    <property type="entry name" value="ANK_REP_REGION"/>
    <property type="match status" value="5"/>
</dbReference>
<accession>A0A223D4J6</accession>
<dbReference type="Proteomes" id="UP000214688">
    <property type="component" value="Chromosome"/>
</dbReference>
<name>A0A223D4J6_9BACL</name>
<dbReference type="SUPFAM" id="SSF48403">
    <property type="entry name" value="Ankyrin repeat"/>
    <property type="match status" value="2"/>
</dbReference>
<dbReference type="Gene3D" id="1.25.40.20">
    <property type="entry name" value="Ankyrin repeat-containing domain"/>
    <property type="match status" value="4"/>
</dbReference>
<dbReference type="InterPro" id="IPR002110">
    <property type="entry name" value="Ankyrin_rpt"/>
</dbReference>
<dbReference type="KEGG" id="tab:CIG75_17140"/>
<dbReference type="SMART" id="SM00248">
    <property type="entry name" value="ANK"/>
    <property type="match status" value="13"/>
</dbReference>
<dbReference type="EMBL" id="CP022657">
    <property type="protein sequence ID" value="ASS76512.1"/>
    <property type="molecule type" value="Genomic_DNA"/>
</dbReference>
<dbReference type="OrthoDB" id="1954422at2"/>
<feature type="repeat" description="ANK" evidence="3">
    <location>
        <begin position="388"/>
        <end position="420"/>
    </location>
</feature>
<dbReference type="PANTHER" id="PTHR24198">
    <property type="entry name" value="ANKYRIN REPEAT AND PROTEIN KINASE DOMAIN-CONTAINING PROTEIN"/>
    <property type="match status" value="1"/>
</dbReference>
<evidence type="ECO:0000313" key="5">
    <source>
        <dbReference type="EMBL" id="ASS76512.1"/>
    </source>
</evidence>
<dbReference type="SUPFAM" id="SSF55383">
    <property type="entry name" value="Copper amine oxidase, domain N"/>
    <property type="match status" value="1"/>
</dbReference>
<evidence type="ECO:0000256" key="2">
    <source>
        <dbReference type="ARBA" id="ARBA00023043"/>
    </source>
</evidence>
<dbReference type="Gene3D" id="3.30.457.10">
    <property type="entry name" value="Copper amine oxidase-like, N-terminal domain"/>
    <property type="match status" value="1"/>
</dbReference>